<dbReference type="RefSeq" id="WP_006873477.1">
    <property type="nucleotide sequence ID" value="NZ_CABIWA010000010.1"/>
</dbReference>
<evidence type="ECO:0000313" key="1">
    <source>
        <dbReference type="EMBL" id="CUQ08339.1"/>
    </source>
</evidence>
<dbReference type="AlphaFoldDB" id="A0A174TNB1"/>
<dbReference type="GeneID" id="72462941"/>
<organism evidence="1 4">
    <name type="scientific">Anaerotruncus colihominis</name>
    <dbReference type="NCBI Taxonomy" id="169435"/>
    <lineage>
        <taxon>Bacteria</taxon>
        <taxon>Bacillati</taxon>
        <taxon>Bacillota</taxon>
        <taxon>Clostridia</taxon>
        <taxon>Eubacteriales</taxon>
        <taxon>Oscillospiraceae</taxon>
        <taxon>Anaerotruncus</taxon>
    </lineage>
</organism>
<evidence type="ECO:0000313" key="6">
    <source>
        <dbReference type="Proteomes" id="UP000260828"/>
    </source>
</evidence>
<evidence type="ECO:0000313" key="3">
    <source>
        <dbReference type="EMBL" id="RGE68397.1"/>
    </source>
</evidence>
<evidence type="ECO:0000313" key="5">
    <source>
        <dbReference type="Proteomes" id="UP000196386"/>
    </source>
</evidence>
<dbReference type="EMBL" id="QVME01000003">
    <property type="protein sequence ID" value="RGE68397.1"/>
    <property type="molecule type" value="Genomic_DNA"/>
</dbReference>
<protein>
    <submittedName>
        <fullName evidence="1">Uncharacterized protein</fullName>
    </submittedName>
</protein>
<accession>A0A174TNB1</accession>
<sequence length="82" mass="9442">MKEGAIEIRGLDFFRSGNVFTGSVGEFRFRISPEDGALKAYAYRTYCFEKAQDVRSEAFSLDEYGLEQLTKWLEQQCDALIK</sequence>
<dbReference type="OrthoDB" id="1821907at2"/>
<proteinExistence type="predicted"/>
<dbReference type="Proteomes" id="UP000260828">
    <property type="component" value="Unassembled WGS sequence"/>
</dbReference>
<dbReference type="EMBL" id="NFKP01000014">
    <property type="protein sequence ID" value="OUP68790.1"/>
    <property type="molecule type" value="Genomic_DNA"/>
</dbReference>
<name>A0A174TNB1_9FIRM</name>
<reference evidence="1 4" key="1">
    <citation type="submission" date="2015-09" db="EMBL/GenBank/DDBJ databases">
        <authorList>
            <consortium name="Pathogen Informatics"/>
        </authorList>
    </citation>
    <scope>NUCLEOTIDE SEQUENCE [LARGE SCALE GENOMIC DNA]</scope>
    <source>
        <strain evidence="1 4">2789STDY5834939</strain>
    </source>
</reference>
<evidence type="ECO:0000313" key="4">
    <source>
        <dbReference type="Proteomes" id="UP000095765"/>
    </source>
</evidence>
<reference evidence="3 6" key="4">
    <citation type="submission" date="2018-08" db="EMBL/GenBank/DDBJ databases">
        <title>A genome reference for cultivated species of the human gut microbiota.</title>
        <authorList>
            <person name="Zou Y."/>
            <person name="Xue W."/>
            <person name="Luo G."/>
        </authorList>
    </citation>
    <scope>NUCLEOTIDE SEQUENCE [LARGE SCALE GENOMIC DNA]</scope>
    <source>
        <strain evidence="3 6">TF05-12AC</strain>
    </source>
</reference>
<evidence type="ECO:0000313" key="2">
    <source>
        <dbReference type="EMBL" id="OUP68790.1"/>
    </source>
</evidence>
<reference evidence="2" key="3">
    <citation type="journal article" date="2018" name="BMC Genomics">
        <title>Whole genome sequencing and function prediction of 133 gut anaerobes isolated from chicken caecum in pure cultures.</title>
        <authorList>
            <person name="Medvecky M."/>
            <person name="Cejkova D."/>
            <person name="Polansky O."/>
            <person name="Karasova D."/>
            <person name="Kubasova T."/>
            <person name="Cizek A."/>
            <person name="Rychlik I."/>
        </authorList>
    </citation>
    <scope>NUCLEOTIDE SEQUENCE</scope>
    <source>
        <strain evidence="2">An175</strain>
    </source>
</reference>
<dbReference type="Proteomes" id="UP000196386">
    <property type="component" value="Unassembled WGS sequence"/>
</dbReference>
<dbReference type="EMBL" id="CZBE01000025">
    <property type="protein sequence ID" value="CUQ08339.1"/>
    <property type="molecule type" value="Genomic_DNA"/>
</dbReference>
<dbReference type="Proteomes" id="UP000095765">
    <property type="component" value="Unassembled WGS sequence"/>
</dbReference>
<gene>
    <name evidence="2" type="ORF">B5F11_11755</name>
    <name evidence="3" type="ORF">DXC40_08690</name>
    <name evidence="1" type="ORF">ERS852551_03042</name>
</gene>
<reference evidence="5" key="2">
    <citation type="submission" date="2017-04" db="EMBL/GenBank/DDBJ databases">
        <title>Function of individual gut microbiota members based on whole genome sequencing of pure cultures obtained from chicken caecum.</title>
        <authorList>
            <person name="Medvecky M."/>
            <person name="Cejkova D."/>
            <person name="Polansky O."/>
            <person name="Karasova D."/>
            <person name="Kubasova T."/>
            <person name="Cizek A."/>
            <person name="Rychlik I."/>
        </authorList>
    </citation>
    <scope>NUCLEOTIDE SEQUENCE [LARGE SCALE GENOMIC DNA]</scope>
    <source>
        <strain evidence="5">An175</strain>
    </source>
</reference>